<dbReference type="InterPro" id="IPR057735">
    <property type="entry name" value="UBE2O-like_tSH3-B"/>
</dbReference>
<evidence type="ECO:0000256" key="2">
    <source>
        <dbReference type="ARBA" id="ARBA00022786"/>
    </source>
</evidence>
<sequence length="957" mass="105457">MLEALQPVPVSHFYPEDLVLDRSKKASRGLGFVLRTHSDVDSHIPNPRSEFPDIKRGKHVSKPAFERFLRDGIPPKDTVLARWHGSPKAELILTSNLLLVDRSLLVGDVVKRDAQSTLSGTVTNTTTRCTLLHMSSREWDDYIAAGGSHSMPSRPMRSILLDIPGEELKHAQTYSEGALIIYRNWIGRVEYIEEEIAVRLSNGTVVVVESSDELEAEARGDLIDVGDIVSTKKANLRRGRWVFGSYVPSVQPRGQVVEVRPVLIGVVWLERHIESSTPMPPEELDIDVISSGAIHVYDRTRVPKSLSQAESSSLSNPTAPDVTVGDCVRFKDIAGAAVKYSGPLIGPSGLSHGVLERRPRTETLGYDLNTFCVLSTRTDVTVQWQDMTTSTHAATALVPDLNVDNDEEVWPGEVIITNEGKSGAPSWEFHPTKVGVIQAVQSSDRMATVRWWRDANIRYYNSAEDFGLDVSGDPSGGLMPDSSLGELSSTVESTSLYDIKVAKGLQKRRGDFVIIKPEAVPPRSPDQTETEALNWFGEVVDLGLDGYITVRLAALDKVRDLRVSPEKLVLVYSSDFDDDLDDGWGNAADDSDDDLEDEFDYQGNDGERMDEEDGEDAWSTESEDSVDMEDVNGDVDDSDTPMTDEPPSINNSPPTQPTVTKRDVTLPASTEAAAPEPLNLAGRPNAPSNFDILDSSPPASHHYLSASQPQARSVLRRISKEHQILGSSLPEGVFVRTWEARLDLLRILIVGPLDTPYALAPFVFDIQLDSDFPNYPPKVFFHSWTHSGGPINPNLYEDGKVCLSLLGTWHTGERTENWNPEKSTVLQVLVSILGLVLVKEPYYNEAGYEVRIGSAETKISSMHYSERSYFLSRGFISHALKYPVDGLADVVNWLYTAPEEGTPKLLQRAIDAAKGVVERSEGTNATSSARDGVNVISAGAVVKLRQQLKDMEECMQA</sequence>
<keyword evidence="2" id="KW-0833">Ubl conjugation pathway</keyword>
<feature type="domain" description="UBC core" evidence="4">
    <location>
        <begin position="713"/>
        <end position="876"/>
    </location>
</feature>
<gene>
    <name evidence="5" type="ORF">NA57DRAFT_44126</name>
</gene>
<reference evidence="5" key="1">
    <citation type="journal article" date="2020" name="Stud. Mycol.">
        <title>101 Dothideomycetes genomes: a test case for predicting lifestyles and emergence of pathogens.</title>
        <authorList>
            <person name="Haridas S."/>
            <person name="Albert R."/>
            <person name="Binder M."/>
            <person name="Bloem J."/>
            <person name="Labutti K."/>
            <person name="Salamov A."/>
            <person name="Andreopoulos B."/>
            <person name="Baker S."/>
            <person name="Barry K."/>
            <person name="Bills G."/>
            <person name="Bluhm B."/>
            <person name="Cannon C."/>
            <person name="Castanera R."/>
            <person name="Culley D."/>
            <person name="Daum C."/>
            <person name="Ezra D."/>
            <person name="Gonzalez J."/>
            <person name="Henrissat B."/>
            <person name="Kuo A."/>
            <person name="Liang C."/>
            <person name="Lipzen A."/>
            <person name="Lutzoni F."/>
            <person name="Magnuson J."/>
            <person name="Mondo S."/>
            <person name="Nolan M."/>
            <person name="Ohm R."/>
            <person name="Pangilinan J."/>
            <person name="Park H.-J."/>
            <person name="Ramirez L."/>
            <person name="Alfaro M."/>
            <person name="Sun H."/>
            <person name="Tritt A."/>
            <person name="Yoshinaga Y."/>
            <person name="Zwiers L.-H."/>
            <person name="Turgeon B."/>
            <person name="Goodwin S."/>
            <person name="Spatafora J."/>
            <person name="Crous P."/>
            <person name="Grigoriev I."/>
        </authorList>
    </citation>
    <scope>NUCLEOTIDE SEQUENCE</scope>
    <source>
        <strain evidence="5">CBS 133067</strain>
    </source>
</reference>
<dbReference type="PROSITE" id="PS50127">
    <property type="entry name" value="UBC_2"/>
    <property type="match status" value="1"/>
</dbReference>
<dbReference type="SMART" id="SM00212">
    <property type="entry name" value="UBCc"/>
    <property type="match status" value="1"/>
</dbReference>
<dbReference type="Pfam" id="PF23046">
    <property type="entry name" value="tSH3-B_UBE2O"/>
    <property type="match status" value="1"/>
</dbReference>
<dbReference type="Pfam" id="PF00179">
    <property type="entry name" value="UQ_con"/>
    <property type="match status" value="1"/>
</dbReference>
<comment type="caution">
    <text evidence="5">The sequence shown here is derived from an EMBL/GenBank/DDBJ whole genome shotgun (WGS) entry which is preliminary data.</text>
</comment>
<dbReference type="AlphaFoldDB" id="A0A9P4M2B2"/>
<dbReference type="Proteomes" id="UP000799772">
    <property type="component" value="Unassembled WGS sequence"/>
</dbReference>
<dbReference type="SUPFAM" id="SSF54495">
    <property type="entry name" value="UBC-like"/>
    <property type="match status" value="1"/>
</dbReference>
<evidence type="ECO:0000256" key="1">
    <source>
        <dbReference type="ARBA" id="ARBA00022679"/>
    </source>
</evidence>
<protein>
    <recommendedName>
        <fullName evidence="4">UBC core domain-containing protein</fullName>
    </recommendedName>
</protein>
<evidence type="ECO:0000313" key="5">
    <source>
        <dbReference type="EMBL" id="KAF2095501.1"/>
    </source>
</evidence>
<dbReference type="OrthoDB" id="47801at2759"/>
<feature type="compositionally biased region" description="Acidic residues" evidence="3">
    <location>
        <begin position="608"/>
        <end position="639"/>
    </location>
</feature>
<dbReference type="InterPro" id="IPR016135">
    <property type="entry name" value="UBQ-conjugating_enzyme/RWD"/>
</dbReference>
<accession>A0A9P4M2B2</accession>
<keyword evidence="1" id="KW-0808">Transferase</keyword>
<organism evidence="5 6">
    <name type="scientific">Rhizodiscina lignyota</name>
    <dbReference type="NCBI Taxonomy" id="1504668"/>
    <lineage>
        <taxon>Eukaryota</taxon>
        <taxon>Fungi</taxon>
        <taxon>Dikarya</taxon>
        <taxon>Ascomycota</taxon>
        <taxon>Pezizomycotina</taxon>
        <taxon>Dothideomycetes</taxon>
        <taxon>Pleosporomycetidae</taxon>
        <taxon>Aulographales</taxon>
        <taxon>Rhizodiscinaceae</taxon>
        <taxon>Rhizodiscina</taxon>
    </lineage>
</organism>
<feature type="compositionally biased region" description="Acidic residues" evidence="3">
    <location>
        <begin position="589"/>
        <end position="600"/>
    </location>
</feature>
<keyword evidence="6" id="KW-1185">Reference proteome</keyword>
<evidence type="ECO:0000313" key="6">
    <source>
        <dbReference type="Proteomes" id="UP000799772"/>
    </source>
</evidence>
<dbReference type="PANTHER" id="PTHR46116">
    <property type="entry name" value="(E3-INDEPENDENT) E2 UBIQUITIN-CONJUGATING ENZYME"/>
    <property type="match status" value="1"/>
</dbReference>
<dbReference type="PANTHER" id="PTHR46116:SF15">
    <property type="entry name" value="(E3-INDEPENDENT) E2 UBIQUITIN-CONJUGATING ENZYME"/>
    <property type="match status" value="1"/>
</dbReference>
<evidence type="ECO:0000256" key="3">
    <source>
        <dbReference type="SAM" id="MobiDB-lite"/>
    </source>
</evidence>
<dbReference type="GO" id="GO:0061631">
    <property type="term" value="F:ubiquitin conjugating enzyme activity"/>
    <property type="evidence" value="ECO:0007669"/>
    <property type="project" value="TreeGrafter"/>
</dbReference>
<feature type="region of interest" description="Disordered" evidence="3">
    <location>
        <begin position="579"/>
        <end position="707"/>
    </location>
</feature>
<dbReference type="InterPro" id="IPR000608">
    <property type="entry name" value="UBC"/>
</dbReference>
<proteinExistence type="predicted"/>
<name>A0A9P4M2B2_9PEZI</name>
<evidence type="ECO:0000259" key="4">
    <source>
        <dbReference type="PROSITE" id="PS50127"/>
    </source>
</evidence>
<dbReference type="EMBL" id="ML978131">
    <property type="protein sequence ID" value="KAF2095501.1"/>
    <property type="molecule type" value="Genomic_DNA"/>
</dbReference>
<dbReference type="CDD" id="cd23837">
    <property type="entry name" value="UBCc_UBE2O"/>
    <property type="match status" value="1"/>
</dbReference>
<feature type="compositionally biased region" description="Polar residues" evidence="3">
    <location>
        <begin position="648"/>
        <end position="659"/>
    </location>
</feature>
<dbReference type="Gene3D" id="3.10.110.10">
    <property type="entry name" value="Ubiquitin Conjugating Enzyme"/>
    <property type="match status" value="1"/>
</dbReference>